<feature type="region of interest" description="Disordered" evidence="1">
    <location>
        <begin position="124"/>
        <end position="143"/>
    </location>
</feature>
<evidence type="ECO:0000313" key="3">
    <source>
        <dbReference type="Proteomes" id="UP000092093"/>
    </source>
</evidence>
<comment type="caution">
    <text evidence="2">The sequence shown here is derived from an EMBL/GenBank/DDBJ whole genome shotgun (WGS) entry which is preliminary data.</text>
</comment>
<reference evidence="2 3" key="1">
    <citation type="submission" date="2015-09" db="EMBL/GenBank/DDBJ databases">
        <title>Aphanizomenon flos-aquae WA102.</title>
        <authorList>
            <person name="Driscoll C."/>
        </authorList>
    </citation>
    <scope>NUCLEOTIDE SEQUENCE [LARGE SCALE GENOMIC DNA]</scope>
    <source>
        <strain evidence="2">WA102</strain>
    </source>
</reference>
<evidence type="ECO:0000313" key="2">
    <source>
        <dbReference type="EMBL" id="OBQ40849.1"/>
    </source>
</evidence>
<dbReference type="EMBL" id="LJOW01000167">
    <property type="protein sequence ID" value="OBQ40849.1"/>
    <property type="molecule type" value="Genomic_DNA"/>
</dbReference>
<proteinExistence type="predicted"/>
<organism evidence="2 3">
    <name type="scientific">Aphanizomenon flos-aquae WA102</name>
    <dbReference type="NCBI Taxonomy" id="1710896"/>
    <lineage>
        <taxon>Bacteria</taxon>
        <taxon>Bacillati</taxon>
        <taxon>Cyanobacteriota</taxon>
        <taxon>Cyanophyceae</taxon>
        <taxon>Nostocales</taxon>
        <taxon>Aphanizomenonaceae</taxon>
        <taxon>Aphanizomenon</taxon>
    </lineage>
</organism>
<name>A0A1B7WUP2_APHFL</name>
<evidence type="ECO:0000256" key="1">
    <source>
        <dbReference type="SAM" id="MobiDB-lite"/>
    </source>
</evidence>
<protein>
    <submittedName>
        <fullName evidence="2">Uncharacterized protein</fullName>
    </submittedName>
</protein>
<gene>
    <name evidence="2" type="ORF">AN484_22045</name>
</gene>
<accession>A0A1B7WUP2</accession>
<dbReference type="Proteomes" id="UP000092093">
    <property type="component" value="Unassembled WGS sequence"/>
</dbReference>
<dbReference type="AlphaFoldDB" id="A0A1B7WUP2"/>
<sequence>MFRWRWRPFVIAGFGIGLGGQDHQHVKGKGSRPGALVDTLVFGLHRDVVTGRVGRGDEGRLDGGQVTHIAGQCGAAGTVIGEGRVVGVREQGDADRAAEVAFALGEVVRAAGGLAQDHGLGQGLDGGAVARQEGDGGQPGLGG</sequence>